<name>A0A5C3QG79_9AGAR</name>
<dbReference type="AlphaFoldDB" id="A0A5C3QG79"/>
<evidence type="ECO:0000313" key="3">
    <source>
        <dbReference type="Proteomes" id="UP000305067"/>
    </source>
</evidence>
<evidence type="ECO:0000256" key="1">
    <source>
        <dbReference type="SAM" id="MobiDB-lite"/>
    </source>
</evidence>
<organism evidence="2 3">
    <name type="scientific">Pterulicium gracile</name>
    <dbReference type="NCBI Taxonomy" id="1884261"/>
    <lineage>
        <taxon>Eukaryota</taxon>
        <taxon>Fungi</taxon>
        <taxon>Dikarya</taxon>
        <taxon>Basidiomycota</taxon>
        <taxon>Agaricomycotina</taxon>
        <taxon>Agaricomycetes</taxon>
        <taxon>Agaricomycetidae</taxon>
        <taxon>Agaricales</taxon>
        <taxon>Pleurotineae</taxon>
        <taxon>Pterulaceae</taxon>
        <taxon>Pterulicium</taxon>
    </lineage>
</organism>
<dbReference type="Proteomes" id="UP000305067">
    <property type="component" value="Unassembled WGS sequence"/>
</dbReference>
<feature type="compositionally biased region" description="Pro residues" evidence="1">
    <location>
        <begin position="142"/>
        <end position="155"/>
    </location>
</feature>
<sequence length="320" mass="32868">MAANLPPRFIPPLYSNDGRPTPVAVPPPAGSQPAWATFTSPSHSHHGHSPFVPGATHFIPPPGTPRAGPPTSPDSDEDDLPNVTATWVGFDGVPIPMGSNAAPTAARRGSRPTSAGHQSHHNRTQSHPSTPAGMTTFATFAPPTPATPFHPPPATPFQNNQGTPYGGFATFGSGTPAVAPGMFPGQQQQPGFGMGTPYVPPQGMTPYGQPAQMPWGGGNMWQGQPSPFMQGYPMQQPMMGGMGMGMNGMPGGMGMPPMGMGHHGLGINMQGAPQGYFGMTPQVPQATFAPPPAQPDRAGGGGGGGDTMPIWEAGQNCESS</sequence>
<reference evidence="2 3" key="1">
    <citation type="journal article" date="2019" name="Nat. Ecol. Evol.">
        <title>Megaphylogeny resolves global patterns of mushroom evolution.</title>
        <authorList>
            <person name="Varga T."/>
            <person name="Krizsan K."/>
            <person name="Foldi C."/>
            <person name="Dima B."/>
            <person name="Sanchez-Garcia M."/>
            <person name="Sanchez-Ramirez S."/>
            <person name="Szollosi G.J."/>
            <person name="Szarkandi J.G."/>
            <person name="Papp V."/>
            <person name="Albert L."/>
            <person name="Andreopoulos W."/>
            <person name="Angelini C."/>
            <person name="Antonin V."/>
            <person name="Barry K.W."/>
            <person name="Bougher N.L."/>
            <person name="Buchanan P."/>
            <person name="Buyck B."/>
            <person name="Bense V."/>
            <person name="Catcheside P."/>
            <person name="Chovatia M."/>
            <person name="Cooper J."/>
            <person name="Damon W."/>
            <person name="Desjardin D."/>
            <person name="Finy P."/>
            <person name="Geml J."/>
            <person name="Haridas S."/>
            <person name="Hughes K."/>
            <person name="Justo A."/>
            <person name="Karasinski D."/>
            <person name="Kautmanova I."/>
            <person name="Kiss B."/>
            <person name="Kocsube S."/>
            <person name="Kotiranta H."/>
            <person name="LaButti K.M."/>
            <person name="Lechner B.E."/>
            <person name="Liimatainen K."/>
            <person name="Lipzen A."/>
            <person name="Lukacs Z."/>
            <person name="Mihaltcheva S."/>
            <person name="Morgado L.N."/>
            <person name="Niskanen T."/>
            <person name="Noordeloos M.E."/>
            <person name="Ohm R.A."/>
            <person name="Ortiz-Santana B."/>
            <person name="Ovrebo C."/>
            <person name="Racz N."/>
            <person name="Riley R."/>
            <person name="Savchenko A."/>
            <person name="Shiryaev A."/>
            <person name="Soop K."/>
            <person name="Spirin V."/>
            <person name="Szebenyi C."/>
            <person name="Tomsovsky M."/>
            <person name="Tulloss R.E."/>
            <person name="Uehling J."/>
            <person name="Grigoriev I.V."/>
            <person name="Vagvolgyi C."/>
            <person name="Papp T."/>
            <person name="Martin F.M."/>
            <person name="Miettinen O."/>
            <person name="Hibbett D.S."/>
            <person name="Nagy L.G."/>
        </authorList>
    </citation>
    <scope>NUCLEOTIDE SEQUENCE [LARGE SCALE GENOMIC DNA]</scope>
    <source>
        <strain evidence="2 3">CBS 309.79</strain>
    </source>
</reference>
<feature type="compositionally biased region" description="Pro residues" evidence="1">
    <location>
        <begin position="59"/>
        <end position="72"/>
    </location>
</feature>
<gene>
    <name evidence="2" type="ORF">BDV98DRAFT_89315</name>
</gene>
<dbReference type="EMBL" id="ML178826">
    <property type="protein sequence ID" value="TFL01095.1"/>
    <property type="molecule type" value="Genomic_DNA"/>
</dbReference>
<feature type="region of interest" description="Disordered" evidence="1">
    <location>
        <begin position="1"/>
        <end position="172"/>
    </location>
</feature>
<proteinExistence type="predicted"/>
<protein>
    <submittedName>
        <fullName evidence="2">Uncharacterized protein</fullName>
    </submittedName>
</protein>
<evidence type="ECO:0000313" key="2">
    <source>
        <dbReference type="EMBL" id="TFL01095.1"/>
    </source>
</evidence>
<feature type="compositionally biased region" description="Low complexity" evidence="1">
    <location>
        <begin position="130"/>
        <end position="141"/>
    </location>
</feature>
<accession>A0A5C3QG79</accession>
<feature type="region of interest" description="Disordered" evidence="1">
    <location>
        <begin position="287"/>
        <end position="320"/>
    </location>
</feature>
<keyword evidence="3" id="KW-1185">Reference proteome</keyword>